<dbReference type="Proteomes" id="UP000549394">
    <property type="component" value="Unassembled WGS sequence"/>
</dbReference>
<evidence type="ECO:0000256" key="1">
    <source>
        <dbReference type="ARBA" id="ARBA00004123"/>
    </source>
</evidence>
<comment type="similarity">
    <text evidence="2 12">Belongs to the DNA polymerase type-B family.</text>
</comment>
<feature type="domain" description="DNA-directed DNA polymerase family B exonuclease" evidence="15">
    <location>
        <begin position="571"/>
        <end position="809"/>
    </location>
</feature>
<dbReference type="Gene3D" id="1.10.3200.20">
    <property type="entry name" value="DNA Polymerase alpha, zinc finger"/>
    <property type="match status" value="1"/>
</dbReference>
<dbReference type="GO" id="GO:0003688">
    <property type="term" value="F:DNA replication origin binding"/>
    <property type="evidence" value="ECO:0007669"/>
    <property type="project" value="TreeGrafter"/>
</dbReference>
<keyword evidence="11" id="KW-0539">Nucleus</keyword>
<feature type="region of interest" description="Disordered" evidence="13">
    <location>
        <begin position="219"/>
        <end position="259"/>
    </location>
</feature>
<dbReference type="GO" id="GO:0005658">
    <property type="term" value="C:alpha DNA polymerase:primase complex"/>
    <property type="evidence" value="ECO:0007669"/>
    <property type="project" value="TreeGrafter"/>
</dbReference>
<keyword evidence="6" id="KW-0479">Metal-binding</keyword>
<dbReference type="SMART" id="SM00486">
    <property type="entry name" value="POLBc"/>
    <property type="match status" value="1"/>
</dbReference>
<dbReference type="GO" id="GO:0000166">
    <property type="term" value="F:nucleotide binding"/>
    <property type="evidence" value="ECO:0007669"/>
    <property type="project" value="InterPro"/>
</dbReference>
<dbReference type="NCBIfam" id="TIGR00592">
    <property type="entry name" value="pol2"/>
    <property type="match status" value="1"/>
</dbReference>
<dbReference type="InterPro" id="IPR006133">
    <property type="entry name" value="DNA-dir_DNA_pol_B_exonuc"/>
</dbReference>
<dbReference type="InterPro" id="IPR017964">
    <property type="entry name" value="DNA-dir_DNA_pol_B_CS"/>
</dbReference>
<feature type="domain" description="DNA-directed DNA polymerase family B multifunctional" evidence="14">
    <location>
        <begin position="874"/>
        <end position="1325"/>
    </location>
</feature>
<keyword evidence="7" id="KW-0863">Zinc-finger</keyword>
<dbReference type="Pfam" id="PF08996">
    <property type="entry name" value="zf-DNA_Pol"/>
    <property type="match status" value="1"/>
</dbReference>
<dbReference type="InterPro" id="IPR015088">
    <property type="entry name" value="Znf_DNA-dir_DNA_pol_B_alpha"/>
</dbReference>
<dbReference type="Gene3D" id="2.40.50.730">
    <property type="match status" value="1"/>
</dbReference>
<dbReference type="FunFam" id="1.10.132.60:FF:000004">
    <property type="entry name" value="DNA polymerase"/>
    <property type="match status" value="1"/>
</dbReference>
<keyword evidence="19" id="KW-1185">Reference proteome</keyword>
<keyword evidence="9 12" id="KW-0239">DNA-directed DNA polymerase</keyword>
<dbReference type="InterPro" id="IPR024647">
    <property type="entry name" value="DNA_pol_a_cat_su_N"/>
</dbReference>
<dbReference type="PRINTS" id="PR00106">
    <property type="entry name" value="DNAPOLB"/>
</dbReference>
<feature type="compositionally biased region" description="Polar residues" evidence="13">
    <location>
        <begin position="234"/>
        <end position="252"/>
    </location>
</feature>
<dbReference type="GO" id="GO:0033554">
    <property type="term" value="P:cellular response to stress"/>
    <property type="evidence" value="ECO:0007669"/>
    <property type="project" value="UniProtKB-ARBA"/>
</dbReference>
<evidence type="ECO:0000256" key="8">
    <source>
        <dbReference type="ARBA" id="ARBA00022833"/>
    </source>
</evidence>
<dbReference type="InterPro" id="IPR006134">
    <property type="entry name" value="DNA-dir_DNA_pol_B_multi_dom"/>
</dbReference>
<dbReference type="SUPFAM" id="SSF53098">
    <property type="entry name" value="Ribonuclease H-like"/>
    <property type="match status" value="1"/>
</dbReference>
<evidence type="ECO:0000256" key="4">
    <source>
        <dbReference type="ARBA" id="ARBA00022695"/>
    </source>
</evidence>
<evidence type="ECO:0000256" key="12">
    <source>
        <dbReference type="RuleBase" id="RU000442"/>
    </source>
</evidence>
<evidence type="ECO:0000259" key="14">
    <source>
        <dbReference type="Pfam" id="PF00136"/>
    </source>
</evidence>
<accession>A0A7I8VKV3</accession>
<dbReference type="InterPro" id="IPR038256">
    <property type="entry name" value="Pol_alpha_znc_sf"/>
</dbReference>
<dbReference type="GO" id="GO:0008270">
    <property type="term" value="F:zinc ion binding"/>
    <property type="evidence" value="ECO:0007669"/>
    <property type="project" value="UniProtKB-KW"/>
</dbReference>
<dbReference type="InterPro" id="IPR012337">
    <property type="entry name" value="RNaseH-like_sf"/>
</dbReference>
<dbReference type="GO" id="GO:1902975">
    <property type="term" value="P:mitotic DNA replication initiation"/>
    <property type="evidence" value="ECO:0007669"/>
    <property type="project" value="InterPro"/>
</dbReference>
<comment type="subcellular location">
    <subcellularLocation>
        <location evidence="1">Nucleus</location>
    </subcellularLocation>
</comment>
<dbReference type="InterPro" id="IPR045846">
    <property type="entry name" value="POLBc_alpha"/>
</dbReference>
<reference evidence="18 19" key="1">
    <citation type="submission" date="2020-08" db="EMBL/GenBank/DDBJ databases">
        <authorList>
            <person name="Hejnol A."/>
        </authorList>
    </citation>
    <scope>NUCLEOTIDE SEQUENCE [LARGE SCALE GENOMIC DNA]</scope>
</reference>
<dbReference type="InterPro" id="IPR006172">
    <property type="entry name" value="DNA-dir_DNA_pol_B"/>
</dbReference>
<dbReference type="InterPro" id="IPR023211">
    <property type="entry name" value="DNA_pol_palm_dom_sf"/>
</dbReference>
<dbReference type="PROSITE" id="PS00116">
    <property type="entry name" value="DNA_POLYMERASE_B"/>
    <property type="match status" value="1"/>
</dbReference>
<dbReference type="FunFam" id="3.30.70.2820:FF:000001">
    <property type="entry name" value="DNA polymerase"/>
    <property type="match status" value="1"/>
</dbReference>
<dbReference type="FunFam" id="1.10.287.690:FF:000003">
    <property type="entry name" value="DNA polymerase"/>
    <property type="match status" value="1"/>
</dbReference>
<organism evidence="18 19">
    <name type="scientific">Dimorphilus gyrociliatus</name>
    <dbReference type="NCBI Taxonomy" id="2664684"/>
    <lineage>
        <taxon>Eukaryota</taxon>
        <taxon>Metazoa</taxon>
        <taxon>Spiralia</taxon>
        <taxon>Lophotrochozoa</taxon>
        <taxon>Annelida</taxon>
        <taxon>Polychaeta</taxon>
        <taxon>Polychaeta incertae sedis</taxon>
        <taxon>Dinophilidae</taxon>
        <taxon>Dimorphilus</taxon>
    </lineage>
</organism>
<evidence type="ECO:0000256" key="9">
    <source>
        <dbReference type="ARBA" id="ARBA00022932"/>
    </source>
</evidence>
<keyword evidence="5 12" id="KW-0235">DNA replication</keyword>
<feature type="domain" description="DNA polymerase alpha catalytic subunit N-terminal" evidence="17">
    <location>
        <begin position="153"/>
        <end position="217"/>
    </location>
</feature>
<dbReference type="Gene3D" id="3.30.70.2820">
    <property type="match status" value="1"/>
</dbReference>
<dbReference type="CDD" id="cd05532">
    <property type="entry name" value="POLBc_alpha"/>
    <property type="match status" value="1"/>
</dbReference>
<evidence type="ECO:0000313" key="19">
    <source>
        <dbReference type="Proteomes" id="UP000549394"/>
    </source>
</evidence>
<dbReference type="Gene3D" id="1.10.132.60">
    <property type="entry name" value="DNA polymerase family B, C-terminal domain"/>
    <property type="match status" value="1"/>
</dbReference>
<evidence type="ECO:0000259" key="17">
    <source>
        <dbReference type="Pfam" id="PF12254"/>
    </source>
</evidence>
<evidence type="ECO:0000313" key="18">
    <source>
        <dbReference type="EMBL" id="CAD5116920.1"/>
    </source>
</evidence>
<dbReference type="SUPFAM" id="SSF56672">
    <property type="entry name" value="DNA/RNA polymerases"/>
    <property type="match status" value="1"/>
</dbReference>
<keyword evidence="4 12" id="KW-0548">Nucleotidyltransferase</keyword>
<keyword evidence="10 12" id="KW-0238">DNA-binding</keyword>
<dbReference type="SUPFAM" id="SSF90234">
    <property type="entry name" value="Zinc finger domain of DNA polymerase-alpha"/>
    <property type="match status" value="1"/>
</dbReference>
<dbReference type="EMBL" id="CAJFCJ010000007">
    <property type="protein sequence ID" value="CAD5116920.1"/>
    <property type="molecule type" value="Genomic_DNA"/>
</dbReference>
<dbReference type="CDD" id="cd05776">
    <property type="entry name" value="DNA_polB_alpha_exo"/>
    <property type="match status" value="1"/>
</dbReference>
<comment type="caution">
    <text evidence="18">The sequence shown here is derived from an EMBL/GenBank/DDBJ whole genome shotgun (WGS) entry which is preliminary data.</text>
</comment>
<dbReference type="GO" id="GO:0003697">
    <property type="term" value="F:single-stranded DNA binding"/>
    <property type="evidence" value="ECO:0007669"/>
    <property type="project" value="TreeGrafter"/>
</dbReference>
<dbReference type="InterPro" id="IPR043502">
    <property type="entry name" value="DNA/RNA_pol_sf"/>
</dbReference>
<sequence length="1570" mass="179353">MTASFYGNCLVCSGEQEEIVCKILKDLKNYYYGNWSYRPCLDELENAEIITFSTYSSAKRCIGELDSIVERIDKDINNCKDPIELEVMEFFKYGTSRSADCFLEVFKEKLSPTIRKMYDAIYFDRLSTEETKSLARGRSRRQKKDKSGRLAALGKFKELKAAGKRRFSEDEDSDPDNVYDYVDEETYSNIVQSRQNDDWIVDDDGCGYVEDGREIFDEDVDDTLNSKSSKKQKNAGNQSKNKKGSSTITPTPKGTGDIKRMFLASAVSSSVKKRKKKEETVNEDDVLENLMSEIKHDSTPKTPTSVLREKQQSNPFISKPKRPKIEIKQEKPAETIQKQCIEIPDDDDDFNEVCASMEPIDDDIKPRSPKKVNKEEVIEKKVEVKAEPKLNSLTFSSDNNIDHSMWKSCSEDTEKEMETVADNGSLPTLTNEAGENIIRLYWFDAYEDQMKHPGLIYLFGKIQKDNRYVSCCITVKNIERQLFLLPRSKKYDTKTKTELDEDVSFNDIYKEFNSIADKYKIKEFKSKKTPKKYAFEKAGVPAEAEYFEVRYSADYPKLPQNISGETFICAFGTNTSSLEQLVLDRGLKGPCWLDISHSETSSVSISWCKVEATIQKPDFIKICSDSISSPPLIVLTLNVRTLPNPKTHQNEVLAASCLIQKQFSLDKPPPKEHFQEHFCAFTKPNDCILPFDFKAVSQRDKRGINIEYVSTERGLLSYLLARIFKIDPDVIVGHDIAGYDLDVILNRTTTLKVPHWSRLGRLKRSVPPKIMHLHGKATGAVGICSGRLLCDVMVSAKELIRLRSYDLNELTNSILKESRISIDPNEVKKAFDQSISILNMIEVTLRDSSFILRIMYELNILPLALQITNVCGNLMARTMLGGRSERNEFLLLHAFHERQFIVPDKFYGKKQQITNHLSDDEGEMHLDTTKRKGQQGRRKPAYTGGLVLEPKKGFYDKYILLLDFNSLYPSIIQEYNICFTTIERNGEKSIDDEEFIPDVPPSDSETGILPTEIRKLVHSRRDVKALMKKTDPNSDLYVQYDIRQKALKLTANSMYGCLGFSNSRFYAKPLASLITSKGREILLKTKDLVTNMNLEVIYGDTDSIMVNTNSIDYEDVMKVGLRVKNEVNKHYKLLEIDIDGLFKSMLLLKKKKYAALVATVGKNGEITTKQELKGLDIVRRDWCELAKTVGNFAVSEILSGKSKEEIVENIHTELYSVAEKVRNDSIGVEQFFITKQLAKNPEDYPDKKHQAHVQVALRINAKSGKKLRGGDTVFYVICEDGTSTSHSERAYHPDELAKEDNLKLDKNYYLAQQVHPVVSRLCDPIEGTDAVRIAECLGLDGSNFKHKYNQERSTEDEGFITQLSDAERFKDCQRFSFECFKCSTVNCLESCLYVSENSKDSDLTFALAQCRNEECGEALYKDCYVNIIKNKLTIEMRRHINKYYTGWLKCDDPVCEARTRNVTLNIGRAPICNVCGHGILKVEYSDKQLYDQLCFYRHIFDLEKGKQALNTEQMMRASRLMQERGDAQRSLNALRAHVDKQLQKSAYAEVDLYKLFSGLHLLSSAKQFTR</sequence>
<dbReference type="PANTHER" id="PTHR45861:SF1">
    <property type="entry name" value="DNA POLYMERASE ALPHA CATALYTIC SUBUNIT"/>
    <property type="match status" value="1"/>
</dbReference>
<keyword evidence="8" id="KW-0862">Zinc</keyword>
<evidence type="ECO:0000256" key="6">
    <source>
        <dbReference type="ARBA" id="ARBA00022723"/>
    </source>
</evidence>
<dbReference type="Gene3D" id="3.90.1600.10">
    <property type="entry name" value="Palm domain of DNA polymerase"/>
    <property type="match status" value="1"/>
</dbReference>
<keyword evidence="3 12" id="KW-0808">Transferase</keyword>
<evidence type="ECO:0000256" key="13">
    <source>
        <dbReference type="SAM" id="MobiDB-lite"/>
    </source>
</evidence>
<dbReference type="EC" id="2.7.7.7" evidence="12"/>
<dbReference type="InterPro" id="IPR036397">
    <property type="entry name" value="RNaseH_sf"/>
</dbReference>
<proteinExistence type="inferred from homology"/>
<dbReference type="Gene3D" id="3.30.420.10">
    <property type="entry name" value="Ribonuclease H-like superfamily/Ribonuclease H"/>
    <property type="match status" value="1"/>
</dbReference>
<dbReference type="GO" id="GO:0003682">
    <property type="term" value="F:chromatin binding"/>
    <property type="evidence" value="ECO:0007669"/>
    <property type="project" value="TreeGrafter"/>
</dbReference>
<dbReference type="Pfam" id="PF12254">
    <property type="entry name" value="DNA_pol_alpha_N"/>
    <property type="match status" value="1"/>
</dbReference>
<protein>
    <recommendedName>
        <fullName evidence="12">DNA polymerase</fullName>
        <ecNumber evidence="12">2.7.7.7</ecNumber>
    </recommendedName>
</protein>
<evidence type="ECO:0000256" key="5">
    <source>
        <dbReference type="ARBA" id="ARBA00022705"/>
    </source>
</evidence>
<dbReference type="GO" id="GO:0003887">
    <property type="term" value="F:DNA-directed DNA polymerase activity"/>
    <property type="evidence" value="ECO:0007669"/>
    <property type="project" value="UniProtKB-KW"/>
</dbReference>
<comment type="catalytic activity">
    <reaction evidence="12">
        <text>DNA(n) + a 2'-deoxyribonucleoside 5'-triphosphate = DNA(n+1) + diphosphate</text>
        <dbReference type="Rhea" id="RHEA:22508"/>
        <dbReference type="Rhea" id="RHEA-COMP:17339"/>
        <dbReference type="Rhea" id="RHEA-COMP:17340"/>
        <dbReference type="ChEBI" id="CHEBI:33019"/>
        <dbReference type="ChEBI" id="CHEBI:61560"/>
        <dbReference type="ChEBI" id="CHEBI:173112"/>
        <dbReference type="EC" id="2.7.7.7"/>
    </reaction>
</comment>
<dbReference type="InterPro" id="IPR042087">
    <property type="entry name" value="DNA_pol_B_thumb"/>
</dbReference>
<evidence type="ECO:0000259" key="15">
    <source>
        <dbReference type="Pfam" id="PF03104"/>
    </source>
</evidence>
<evidence type="ECO:0000256" key="10">
    <source>
        <dbReference type="ARBA" id="ARBA00023125"/>
    </source>
</evidence>
<evidence type="ECO:0000256" key="3">
    <source>
        <dbReference type="ARBA" id="ARBA00022679"/>
    </source>
</evidence>
<dbReference type="Pfam" id="PF00136">
    <property type="entry name" value="DNA_pol_B"/>
    <property type="match status" value="1"/>
</dbReference>
<name>A0A7I8VKV3_9ANNE</name>
<dbReference type="Gene3D" id="1.10.287.690">
    <property type="entry name" value="Helix hairpin bin"/>
    <property type="match status" value="1"/>
</dbReference>
<dbReference type="PANTHER" id="PTHR45861">
    <property type="entry name" value="DNA POLYMERASE ALPHA CATALYTIC SUBUNIT"/>
    <property type="match status" value="1"/>
</dbReference>
<evidence type="ECO:0000256" key="11">
    <source>
        <dbReference type="ARBA" id="ARBA00023242"/>
    </source>
</evidence>
<dbReference type="GO" id="GO:0006272">
    <property type="term" value="P:leading strand elongation"/>
    <property type="evidence" value="ECO:0007669"/>
    <property type="project" value="TreeGrafter"/>
</dbReference>
<evidence type="ECO:0000256" key="7">
    <source>
        <dbReference type="ARBA" id="ARBA00022771"/>
    </source>
</evidence>
<evidence type="ECO:0000259" key="16">
    <source>
        <dbReference type="Pfam" id="PF08996"/>
    </source>
</evidence>
<gene>
    <name evidence="18" type="ORF">DGYR_LOCUS5499</name>
</gene>
<dbReference type="OrthoDB" id="6755010at2759"/>
<feature type="domain" description="Zinc finger DNA-directed DNA polymerase family B alpha" evidence="16">
    <location>
        <begin position="1362"/>
        <end position="1556"/>
    </location>
</feature>
<dbReference type="Pfam" id="PF03104">
    <property type="entry name" value="DNA_pol_B_exo1"/>
    <property type="match status" value="1"/>
</dbReference>
<dbReference type="GO" id="GO:0006273">
    <property type="term" value="P:lagging strand elongation"/>
    <property type="evidence" value="ECO:0007669"/>
    <property type="project" value="TreeGrafter"/>
</dbReference>
<evidence type="ECO:0000256" key="2">
    <source>
        <dbReference type="ARBA" id="ARBA00005755"/>
    </source>
</evidence>